<dbReference type="EMBL" id="CP117167">
    <property type="protein sequence ID" value="WCT14711.1"/>
    <property type="molecule type" value="Genomic_DNA"/>
</dbReference>
<name>A0ABY7TEH6_9SPHI</name>
<dbReference type="Proteomes" id="UP001216139">
    <property type="component" value="Chromosome"/>
</dbReference>
<keyword evidence="1" id="KW-0645">Protease</keyword>
<dbReference type="Pfam" id="PF13365">
    <property type="entry name" value="Trypsin_2"/>
    <property type="match status" value="1"/>
</dbReference>
<dbReference type="Gene3D" id="2.40.10.120">
    <property type="match status" value="1"/>
</dbReference>
<accession>A0ABY7TEH6</accession>
<proteinExistence type="predicted"/>
<keyword evidence="2" id="KW-1185">Reference proteome</keyword>
<keyword evidence="1" id="KW-0378">Hydrolase</keyword>
<reference evidence="1 2" key="1">
    <citation type="submission" date="2023-02" db="EMBL/GenBank/DDBJ databases">
        <title>Genome sequence of Mucilaginibacter jinjuensis strain KACC 16571.</title>
        <authorList>
            <person name="Kim S."/>
            <person name="Heo J."/>
            <person name="Kwon S.-W."/>
        </authorList>
    </citation>
    <scope>NUCLEOTIDE SEQUENCE [LARGE SCALE GENOMIC DNA]</scope>
    <source>
        <strain evidence="1 2">KACC 16571</strain>
    </source>
</reference>
<dbReference type="GO" id="GO:0006508">
    <property type="term" value="P:proteolysis"/>
    <property type="evidence" value="ECO:0007669"/>
    <property type="project" value="UniProtKB-KW"/>
</dbReference>
<organism evidence="1 2">
    <name type="scientific">Mucilaginibacter jinjuensis</name>
    <dbReference type="NCBI Taxonomy" id="1176721"/>
    <lineage>
        <taxon>Bacteria</taxon>
        <taxon>Pseudomonadati</taxon>
        <taxon>Bacteroidota</taxon>
        <taxon>Sphingobacteriia</taxon>
        <taxon>Sphingobacteriales</taxon>
        <taxon>Sphingobacteriaceae</taxon>
        <taxon>Mucilaginibacter</taxon>
    </lineage>
</organism>
<evidence type="ECO:0000313" key="2">
    <source>
        <dbReference type="Proteomes" id="UP001216139"/>
    </source>
</evidence>
<dbReference type="GO" id="GO:0008233">
    <property type="term" value="F:peptidase activity"/>
    <property type="evidence" value="ECO:0007669"/>
    <property type="project" value="UniProtKB-KW"/>
</dbReference>
<dbReference type="RefSeq" id="WP_273633207.1">
    <property type="nucleotide sequence ID" value="NZ_CP117167.1"/>
</dbReference>
<protein>
    <submittedName>
        <fullName evidence="1">Serine protease</fullName>
    </submittedName>
</protein>
<dbReference type="InterPro" id="IPR009003">
    <property type="entry name" value="Peptidase_S1_PA"/>
</dbReference>
<sequence length="455" mass="50860">MLVLLAFSSHSQTGIVKKNASQKIVRIISGDRYSTGFLWKKGNWIVATLHSIGDPDKVIVKYNNNAFKKAVIRKVLKSADLVLLETGENIAPYFFDNHDVPTPGIDTRLFTVGYYLDNQNYQDVDFEVGLLQANSGNTNILKDLLPPAVERSVEKLDFPSTNTQILFLKGHLLHGFSGAPVIDLNGNLLGIADGGLENGAANISWCIKKHYLNQLESSSESFPSGSSSATKILFAADYRNDDGIRISLGDFVFRKIKTSTFNELNTTAQYSNEEKTGLGAMYQYMSQFSSKINSMKFDIYSEIKSGYTILVPAGYNLQQKDGRLETTNNQYGFKMIYQISKINTENLNQSFLSNQKFLMPEFEGGSGPVWYFNPQASYAKPIFTINNRVQRMVYNSTKGPIIVQTIADKQSDATSTYFTASSAYSSYTLTLQNTDAERDIWTVFMLSSYLTTFSN</sequence>
<gene>
    <name evidence="1" type="ORF">PQO05_12270</name>
</gene>
<dbReference type="SUPFAM" id="SSF50494">
    <property type="entry name" value="Trypsin-like serine proteases"/>
    <property type="match status" value="1"/>
</dbReference>
<evidence type="ECO:0000313" key="1">
    <source>
        <dbReference type="EMBL" id="WCT14711.1"/>
    </source>
</evidence>